<comment type="caution">
    <text evidence="2">The sequence shown here is derived from an EMBL/GenBank/DDBJ whole genome shotgun (WGS) entry which is preliminary data.</text>
</comment>
<dbReference type="Gene3D" id="3.30.1780.10">
    <property type="entry name" value="ornithine cyclodeaminase, domain 1"/>
    <property type="match status" value="1"/>
</dbReference>
<dbReference type="Pfam" id="PF02423">
    <property type="entry name" value="OCD_Mu_crystall"/>
    <property type="match status" value="1"/>
</dbReference>
<sequence>MRLLSERDIERLIDPAAAIEAAAEAYRRQSAGDIPTPGRLDVLRTNPKGGALVLAGHSFDRRFVVKTNIHAYAGDAALSRSAGSGLVLWDGVACVPLAHMATTSFNDHRTAAGFAAAARLLAPAQARTLAVFGAGKIAPATVLYLAAVRRFSRILLIGRNEERLRGLAAQLRARRELAGATITAETDAGRAAYEADVIVTISTAEEPVFPGEAVRPGTFVVLGGANRPTHREADDTFIRRARVFADHLEGATTRAGDLAVPLASGVLRGTQIFGEIGTFLTAGSVPPATGELDVTVFKSIGIAAQDVITAGMIYDLAVKTGVGLEFDMRDGSFTSAPPAPTAEP</sequence>
<dbReference type="PANTHER" id="PTHR13812:SF19">
    <property type="entry name" value="KETIMINE REDUCTASE MU-CRYSTALLIN"/>
    <property type="match status" value="1"/>
</dbReference>
<comment type="similarity">
    <text evidence="1">Belongs to the ornithine cyclodeaminase/mu-crystallin family.</text>
</comment>
<dbReference type="AlphaFoldDB" id="A0A327LCB7"/>
<evidence type="ECO:0000313" key="3">
    <source>
        <dbReference type="Proteomes" id="UP000249130"/>
    </source>
</evidence>
<dbReference type="Gene3D" id="3.40.50.720">
    <property type="entry name" value="NAD(P)-binding Rossmann-like Domain"/>
    <property type="match status" value="1"/>
</dbReference>
<dbReference type="PANTHER" id="PTHR13812">
    <property type="entry name" value="KETIMINE REDUCTASE MU-CRYSTALLIN"/>
    <property type="match status" value="1"/>
</dbReference>
<keyword evidence="3" id="KW-1185">Reference proteome</keyword>
<dbReference type="InterPro" id="IPR036291">
    <property type="entry name" value="NAD(P)-bd_dom_sf"/>
</dbReference>
<protein>
    <recommendedName>
        <fullName evidence="4">Ornithine cyclodeaminase</fullName>
    </recommendedName>
</protein>
<name>A0A327LCB7_9BRAD</name>
<evidence type="ECO:0000256" key="1">
    <source>
        <dbReference type="ARBA" id="ARBA00008903"/>
    </source>
</evidence>
<dbReference type="Proteomes" id="UP000249130">
    <property type="component" value="Unassembled WGS sequence"/>
</dbReference>
<accession>A0A327LCB7</accession>
<dbReference type="GO" id="GO:0005737">
    <property type="term" value="C:cytoplasm"/>
    <property type="evidence" value="ECO:0007669"/>
    <property type="project" value="TreeGrafter"/>
</dbReference>
<organism evidence="2 3">
    <name type="scientific">Rhodoplanes roseus</name>
    <dbReference type="NCBI Taxonomy" id="29409"/>
    <lineage>
        <taxon>Bacteria</taxon>
        <taxon>Pseudomonadati</taxon>
        <taxon>Pseudomonadota</taxon>
        <taxon>Alphaproteobacteria</taxon>
        <taxon>Hyphomicrobiales</taxon>
        <taxon>Nitrobacteraceae</taxon>
        <taxon>Rhodoplanes</taxon>
    </lineage>
</organism>
<dbReference type="InterPro" id="IPR023401">
    <property type="entry name" value="ODC_N"/>
</dbReference>
<evidence type="ECO:0000313" key="2">
    <source>
        <dbReference type="EMBL" id="RAI45428.1"/>
    </source>
</evidence>
<dbReference type="InterPro" id="IPR003462">
    <property type="entry name" value="ODC_Mu_crystall"/>
</dbReference>
<dbReference type="OrthoDB" id="9785971at2"/>
<dbReference type="SUPFAM" id="SSF51735">
    <property type="entry name" value="NAD(P)-binding Rossmann-fold domains"/>
    <property type="match status" value="1"/>
</dbReference>
<proteinExistence type="inferred from homology"/>
<reference evidence="2 3" key="1">
    <citation type="submission" date="2017-07" db="EMBL/GenBank/DDBJ databases">
        <title>Draft Genome Sequences of Select Purple Nonsulfur Bacteria.</title>
        <authorList>
            <person name="Lasarre B."/>
            <person name="Mckinlay J.B."/>
        </authorList>
    </citation>
    <scope>NUCLEOTIDE SEQUENCE [LARGE SCALE GENOMIC DNA]</scope>
    <source>
        <strain evidence="2 3">DSM 5909</strain>
    </source>
</reference>
<dbReference type="PIRSF" id="PIRSF001439">
    <property type="entry name" value="CryM"/>
    <property type="match status" value="1"/>
</dbReference>
<evidence type="ECO:0008006" key="4">
    <source>
        <dbReference type="Google" id="ProtNLM"/>
    </source>
</evidence>
<dbReference type="RefSeq" id="WP_111417762.1">
    <property type="nucleotide sequence ID" value="NZ_NPEX01000016.1"/>
</dbReference>
<gene>
    <name evidence="2" type="ORF">CH341_04100</name>
</gene>
<dbReference type="EMBL" id="NPEX01000016">
    <property type="protein sequence ID" value="RAI45428.1"/>
    <property type="molecule type" value="Genomic_DNA"/>
</dbReference>